<keyword evidence="1" id="KW-1133">Transmembrane helix</keyword>
<accession>A0A848G9H9</accession>
<evidence type="ECO:0000313" key="3">
    <source>
        <dbReference type="Proteomes" id="UP000580043"/>
    </source>
</evidence>
<protein>
    <submittedName>
        <fullName evidence="2">Uncharacterized protein</fullName>
    </submittedName>
</protein>
<comment type="caution">
    <text evidence="2">The sequence shown here is derived from an EMBL/GenBank/DDBJ whole genome shotgun (WGS) entry which is preliminary data.</text>
</comment>
<evidence type="ECO:0000313" key="2">
    <source>
        <dbReference type="EMBL" id="NML26211.1"/>
    </source>
</evidence>
<evidence type="ECO:0000256" key="1">
    <source>
        <dbReference type="SAM" id="Phobius"/>
    </source>
</evidence>
<feature type="transmembrane region" description="Helical" evidence="1">
    <location>
        <begin position="64"/>
        <end position="86"/>
    </location>
</feature>
<dbReference type="EMBL" id="JABBGA010000007">
    <property type="protein sequence ID" value="NML26211.1"/>
    <property type="molecule type" value="Genomic_DNA"/>
</dbReference>
<name>A0A848G9H9_9RHOO</name>
<keyword evidence="1" id="KW-0812">Transmembrane</keyword>
<sequence>MNTLTLLALATALAGCTCIHLASPNQRWRHTPLPAGPARGLGALLLAASWRGFAELMQATPATFTFATVLMLLFVLLPYVGALIAMRRAR</sequence>
<dbReference type="AlphaFoldDB" id="A0A848G9H9"/>
<organism evidence="2 3">
    <name type="scientific">Zoogloea dura</name>
    <dbReference type="NCBI Taxonomy" id="2728840"/>
    <lineage>
        <taxon>Bacteria</taxon>
        <taxon>Pseudomonadati</taxon>
        <taxon>Pseudomonadota</taxon>
        <taxon>Betaproteobacteria</taxon>
        <taxon>Rhodocyclales</taxon>
        <taxon>Zoogloeaceae</taxon>
        <taxon>Zoogloea</taxon>
    </lineage>
</organism>
<gene>
    <name evidence="2" type="ORF">HHL15_10710</name>
</gene>
<dbReference type="RefSeq" id="WP_169145754.1">
    <property type="nucleotide sequence ID" value="NZ_JABBGA010000007.1"/>
</dbReference>
<dbReference type="Proteomes" id="UP000580043">
    <property type="component" value="Unassembled WGS sequence"/>
</dbReference>
<proteinExistence type="predicted"/>
<keyword evidence="3" id="KW-1185">Reference proteome</keyword>
<keyword evidence="1" id="KW-0472">Membrane</keyword>
<reference evidence="2 3" key="1">
    <citation type="submission" date="2020-04" db="EMBL/GenBank/DDBJ databases">
        <title>Zoogloea sp. G-4-1-14 isolated from soil.</title>
        <authorList>
            <person name="Dahal R.H."/>
        </authorList>
    </citation>
    <scope>NUCLEOTIDE SEQUENCE [LARGE SCALE GENOMIC DNA]</scope>
    <source>
        <strain evidence="2 3">G-4-1-14</strain>
    </source>
</reference>